<feature type="signal peptide" evidence="1">
    <location>
        <begin position="1"/>
        <end position="19"/>
    </location>
</feature>
<comment type="caution">
    <text evidence="3">The sequence shown here is derived from an EMBL/GenBank/DDBJ whole genome shotgun (WGS) entry which is preliminary data.</text>
</comment>
<evidence type="ECO:0000256" key="1">
    <source>
        <dbReference type="SAM" id="SignalP"/>
    </source>
</evidence>
<keyword evidence="1" id="KW-0732">Signal</keyword>
<evidence type="ECO:0000259" key="2">
    <source>
        <dbReference type="SMART" id="SM00849"/>
    </source>
</evidence>
<dbReference type="EMBL" id="JAIWIU010000147">
    <property type="protein sequence ID" value="MCA2018059.1"/>
    <property type="molecule type" value="Genomic_DNA"/>
</dbReference>
<dbReference type="Pfam" id="PF00753">
    <property type="entry name" value="Lactamase_B"/>
    <property type="match status" value="1"/>
</dbReference>
<dbReference type="PANTHER" id="PTHR42951">
    <property type="entry name" value="METALLO-BETA-LACTAMASE DOMAIN-CONTAINING"/>
    <property type="match status" value="1"/>
</dbReference>
<dbReference type="SUPFAM" id="SSF56281">
    <property type="entry name" value="Metallo-hydrolase/oxidoreductase"/>
    <property type="match status" value="1"/>
</dbReference>
<dbReference type="InterPro" id="IPR050855">
    <property type="entry name" value="NDM-1-like"/>
</dbReference>
<dbReference type="InterPro" id="IPR001279">
    <property type="entry name" value="Metallo-B-lactamas"/>
</dbReference>
<dbReference type="Proteomes" id="UP001199044">
    <property type="component" value="Unassembled WGS sequence"/>
</dbReference>
<proteinExistence type="predicted"/>
<feature type="chain" id="PRO_5045837222" evidence="1">
    <location>
        <begin position="20"/>
        <end position="315"/>
    </location>
</feature>
<feature type="domain" description="Metallo-beta-lactamase" evidence="2">
    <location>
        <begin position="77"/>
        <end position="264"/>
    </location>
</feature>
<reference evidence="4" key="1">
    <citation type="submission" date="2023-07" db="EMBL/GenBank/DDBJ databases">
        <title>Molecular identification of indigenous halophilic bacteria isolated from red sea cost, biodegradation of synthetic dyes and assessment of degraded metabolite toxicity.</title>
        <authorList>
            <person name="Chaieb K."/>
            <person name="Altayb H.N."/>
        </authorList>
    </citation>
    <scope>NUCLEOTIDE SEQUENCE [LARGE SCALE GENOMIC DNA]</scope>
    <source>
        <strain evidence="4">K20</strain>
    </source>
</reference>
<protein>
    <submittedName>
        <fullName evidence="3">MBL fold metallo-hydrolase</fullName>
    </submittedName>
</protein>
<dbReference type="InterPro" id="IPR036866">
    <property type="entry name" value="RibonucZ/Hydroxyglut_hydro"/>
</dbReference>
<gene>
    <name evidence="3" type="ORF">LDJ79_18210</name>
</gene>
<evidence type="ECO:0000313" key="4">
    <source>
        <dbReference type="Proteomes" id="UP001199044"/>
    </source>
</evidence>
<keyword evidence="4" id="KW-1185">Reference proteome</keyword>
<dbReference type="CDD" id="cd16280">
    <property type="entry name" value="metallo-hydrolase-like_MBL-fold"/>
    <property type="match status" value="1"/>
</dbReference>
<dbReference type="Gene3D" id="3.60.15.10">
    <property type="entry name" value="Ribonuclease Z/Hydroxyacylglutathione hydrolase-like"/>
    <property type="match status" value="1"/>
</dbReference>
<evidence type="ECO:0000313" key="3">
    <source>
        <dbReference type="EMBL" id="MCA2018059.1"/>
    </source>
</evidence>
<dbReference type="PANTHER" id="PTHR42951:SF17">
    <property type="entry name" value="METALLO-BETA-LACTAMASE DOMAIN-CONTAINING PROTEIN"/>
    <property type="match status" value="1"/>
</dbReference>
<organism evidence="3 4">
    <name type="scientific">Vibrio tritonius</name>
    <dbReference type="NCBI Taxonomy" id="1435069"/>
    <lineage>
        <taxon>Bacteria</taxon>
        <taxon>Pseudomonadati</taxon>
        <taxon>Pseudomonadota</taxon>
        <taxon>Gammaproteobacteria</taxon>
        <taxon>Vibrionales</taxon>
        <taxon>Vibrionaceae</taxon>
        <taxon>Vibrio</taxon>
    </lineage>
</organism>
<dbReference type="RefSeq" id="WP_225251614.1">
    <property type="nucleotide sequence ID" value="NZ_JAIWIU010000147.1"/>
</dbReference>
<accession>A0ABS7YQU1</accession>
<dbReference type="SMART" id="SM00849">
    <property type="entry name" value="Lactamase_B"/>
    <property type="match status" value="1"/>
</dbReference>
<sequence length="315" mass="35237">MKKTILLAISLMTGFTAQAENLCLNQLPSNKVNQLFSEFGKAGKMPSELESWLNDPAVQTVTPFQLFDNVEFVGLCWVSAWLIKSDEGLILIDSLYQPYTDALLKNVEQLGYKLSDIKYVLITHGHFDHAGGLGVLKQALPNARLGMTLEGWKEAYQDASSPRHKDDWKMPTEPDLILTDNQAITLGNTTVTVYTTPGHTWGTTSFVFDVFDHGKKYKAVTIGGLGLNAISGPDQVETYIQSVDKLKKRVLEKNDPITIDLTAHPFSANLMENVERMKNRPSQDVNLFVNQKELVNKLEGLKKAAEDRLVIEKRK</sequence>
<name>A0ABS7YQU1_9VIBR</name>